<dbReference type="Proteomes" id="UP000054279">
    <property type="component" value="Unassembled WGS sequence"/>
</dbReference>
<dbReference type="EMBL" id="KN837138">
    <property type="protein sequence ID" value="KIJ41196.1"/>
    <property type="molecule type" value="Genomic_DNA"/>
</dbReference>
<dbReference type="HOGENOM" id="CLU_387410_0_0_1"/>
<organism evidence="1 2">
    <name type="scientific">Sphaerobolus stellatus (strain SS14)</name>
    <dbReference type="NCBI Taxonomy" id="990650"/>
    <lineage>
        <taxon>Eukaryota</taxon>
        <taxon>Fungi</taxon>
        <taxon>Dikarya</taxon>
        <taxon>Basidiomycota</taxon>
        <taxon>Agaricomycotina</taxon>
        <taxon>Agaricomycetes</taxon>
        <taxon>Phallomycetidae</taxon>
        <taxon>Geastrales</taxon>
        <taxon>Sphaerobolaceae</taxon>
        <taxon>Sphaerobolus</taxon>
    </lineage>
</organism>
<evidence type="ECO:0000313" key="1">
    <source>
        <dbReference type="EMBL" id="KIJ41196.1"/>
    </source>
</evidence>
<accession>A0A0C9VSZ3</accession>
<name>A0A0C9VSZ3_SPHS4</name>
<evidence type="ECO:0000313" key="2">
    <source>
        <dbReference type="Proteomes" id="UP000054279"/>
    </source>
</evidence>
<sequence>MANTQGQYTEQELRDVWKLERPEDARLIAPALRKLYDPATSQRYHEVWIHVLFDATKAAAAASTGLRVNAPNLSAGVIPRGGYNAFYDKCLDNGLLEALMRHSDLHSPKTRRTRALAMQMWDNSIMLSGTLAKVGQAHRDLVHLCKDVLVRSFQSELAAQRLQTPKYIKSWCGGPWIQDLDPEEIAELSMACLDYAHNGEESIIKDLRAGELYENVAEVATYLGMFINSHSKPAPQQISDELPLVWSLSRDQALYAVMDLLNRRKVWHQRRDCLKLVENHDTLFEQLLIIISHFERPWYHPFANADATALKLLVFLLKTPHVWLGELSDRYFNSPNAPIPPEGITQSIKSEWQAHVELMRLFVQERTWKTALLRKWDRLERDGLEHIISKLRDRQRDTPLVFPSIGSLLNDIYSERGISRIAILRILTNLTYGPNLNEPLVPTNTLFSLLSLAYSASQKIPSKDKAQLSHRHAEGTVGRKDYYLRMERTSVIESSYHPRQPIPGAIVSFWVQSESITGPTLLVRLLRRIYQTYPDIANWMSMPPNTVSNDQLGRIQQITSPEVVRIVVNNIVTKRIPGEKAELAMILRNGSTGRRLSEGSPEDVCRGGYLAVAELALDVTRLYNESPESVRSTWSSLVIPAQKEAIACIGNVSVMASHISDWDTAWWFAKCALDELEGVNEAAAKASDWNPEDMKKKNRERIEKAEEKLALVT</sequence>
<gene>
    <name evidence="1" type="ORF">M422DRAFT_255700</name>
</gene>
<dbReference type="OrthoDB" id="2932645at2759"/>
<dbReference type="AlphaFoldDB" id="A0A0C9VSZ3"/>
<protein>
    <submittedName>
        <fullName evidence="1">Uncharacterized protein</fullName>
    </submittedName>
</protein>
<keyword evidence="2" id="KW-1185">Reference proteome</keyword>
<reference evidence="1 2" key="1">
    <citation type="submission" date="2014-06" db="EMBL/GenBank/DDBJ databases">
        <title>Evolutionary Origins and Diversification of the Mycorrhizal Mutualists.</title>
        <authorList>
            <consortium name="DOE Joint Genome Institute"/>
            <consortium name="Mycorrhizal Genomics Consortium"/>
            <person name="Kohler A."/>
            <person name="Kuo A."/>
            <person name="Nagy L.G."/>
            <person name="Floudas D."/>
            <person name="Copeland A."/>
            <person name="Barry K.W."/>
            <person name="Cichocki N."/>
            <person name="Veneault-Fourrey C."/>
            <person name="LaButti K."/>
            <person name="Lindquist E.A."/>
            <person name="Lipzen A."/>
            <person name="Lundell T."/>
            <person name="Morin E."/>
            <person name="Murat C."/>
            <person name="Riley R."/>
            <person name="Ohm R."/>
            <person name="Sun H."/>
            <person name="Tunlid A."/>
            <person name="Henrissat B."/>
            <person name="Grigoriev I.V."/>
            <person name="Hibbett D.S."/>
            <person name="Martin F."/>
        </authorList>
    </citation>
    <scope>NUCLEOTIDE SEQUENCE [LARGE SCALE GENOMIC DNA]</scope>
    <source>
        <strain evidence="1 2">SS14</strain>
    </source>
</reference>
<proteinExistence type="predicted"/>